<feature type="compositionally biased region" description="Polar residues" evidence="1">
    <location>
        <begin position="439"/>
        <end position="448"/>
    </location>
</feature>
<dbReference type="EMBL" id="CAFZ01001876">
    <property type="protein sequence ID" value="CCA77897.1"/>
    <property type="molecule type" value="Genomic_DNA"/>
</dbReference>
<protein>
    <submittedName>
        <fullName evidence="2">Uncharacterized protein</fullName>
    </submittedName>
</protein>
<dbReference type="InParanoid" id="G4U2Q8"/>
<comment type="caution">
    <text evidence="2">The sequence shown here is derived from an EMBL/GenBank/DDBJ whole genome shotgun (WGS) entry which is preliminary data.</text>
</comment>
<proteinExistence type="predicted"/>
<name>G4U2Q8_SERID</name>
<dbReference type="AlphaFoldDB" id="G4U2Q8"/>
<feature type="region of interest" description="Disordered" evidence="1">
    <location>
        <begin position="1"/>
        <end position="301"/>
    </location>
</feature>
<feature type="compositionally biased region" description="Acidic residues" evidence="1">
    <location>
        <begin position="54"/>
        <end position="64"/>
    </location>
</feature>
<feature type="region of interest" description="Disordered" evidence="1">
    <location>
        <begin position="382"/>
        <end position="448"/>
    </location>
</feature>
<dbReference type="OrthoDB" id="3259498at2759"/>
<dbReference type="Proteomes" id="UP000007148">
    <property type="component" value="Unassembled WGS sequence"/>
</dbReference>
<evidence type="ECO:0000256" key="1">
    <source>
        <dbReference type="SAM" id="MobiDB-lite"/>
    </source>
</evidence>
<feature type="compositionally biased region" description="Polar residues" evidence="1">
    <location>
        <begin position="391"/>
        <end position="403"/>
    </location>
</feature>
<evidence type="ECO:0000313" key="3">
    <source>
        <dbReference type="Proteomes" id="UP000007148"/>
    </source>
</evidence>
<organism evidence="2 3">
    <name type="scientific">Serendipita indica (strain DSM 11827)</name>
    <name type="common">Root endophyte fungus</name>
    <name type="synonym">Piriformospora indica</name>
    <dbReference type="NCBI Taxonomy" id="1109443"/>
    <lineage>
        <taxon>Eukaryota</taxon>
        <taxon>Fungi</taxon>
        <taxon>Dikarya</taxon>
        <taxon>Basidiomycota</taxon>
        <taxon>Agaricomycotina</taxon>
        <taxon>Agaricomycetes</taxon>
        <taxon>Sebacinales</taxon>
        <taxon>Serendipitaceae</taxon>
        <taxon>Serendipita</taxon>
    </lineage>
</organism>
<keyword evidence="3" id="KW-1185">Reference proteome</keyword>
<accession>G4U2Q8</accession>
<feature type="compositionally biased region" description="Acidic residues" evidence="1">
    <location>
        <begin position="180"/>
        <end position="196"/>
    </location>
</feature>
<feature type="compositionally biased region" description="Polar residues" evidence="1">
    <location>
        <begin position="217"/>
        <end position="227"/>
    </location>
</feature>
<dbReference type="eggNOG" id="ENOG502SD1N">
    <property type="taxonomic scope" value="Eukaryota"/>
</dbReference>
<reference evidence="2 3" key="1">
    <citation type="journal article" date="2011" name="PLoS Pathog.">
        <title>Endophytic Life Strategies Decoded by Genome and Transcriptome Analyses of the Mutualistic Root Symbiont Piriformospora indica.</title>
        <authorList>
            <person name="Zuccaro A."/>
            <person name="Lahrmann U."/>
            <person name="Guldener U."/>
            <person name="Langen G."/>
            <person name="Pfiffi S."/>
            <person name="Biedenkopf D."/>
            <person name="Wong P."/>
            <person name="Samans B."/>
            <person name="Grimm C."/>
            <person name="Basiewicz M."/>
            <person name="Murat C."/>
            <person name="Martin F."/>
            <person name="Kogel K.H."/>
        </authorList>
    </citation>
    <scope>NUCLEOTIDE SEQUENCE [LARGE SCALE GENOMIC DNA]</scope>
    <source>
        <strain evidence="2 3">DSM 11827</strain>
    </source>
</reference>
<feature type="region of interest" description="Disordered" evidence="1">
    <location>
        <begin position="488"/>
        <end position="507"/>
    </location>
</feature>
<feature type="compositionally biased region" description="Basic residues" evidence="1">
    <location>
        <begin position="202"/>
        <end position="211"/>
    </location>
</feature>
<evidence type="ECO:0000313" key="2">
    <source>
        <dbReference type="EMBL" id="CCA77897.1"/>
    </source>
</evidence>
<sequence>MAFSDAHSPAPNKTDAMQTLDSYTHDLTAEAQSGEPAIAQNNRGRGSRRKDLSTVEDELDESEDVASLKIKLTLPPSFRRRPVESSSGHSRRGNRPGVYATTQKAAPKRGRPRKNKNTAETDEYAPPRGFKRPKPVTTGSAPSRQPHDYPLVYHPSADHSTQSRFPTFVPASVLSSDDLSGTEDSELSEPESDPDDLIARDKPRRHDRAHTHRELLGNNQDDSQIPTRTPWKHNRHTNSNRHTPILRAQPDDDVRSESSGNEQDGEESSEATEDEADPDPDADADPAAPVQVKSLSDDEDDQLDAQLFFRNLIESSDEAESDADSIMGDIIGAVAAFSDTETDVEQLEQPLMVKEGWDGQLVFSTDILPTAGMLDFDFERSRPQLEDHSQPESLTTSHSTLPVTQPAAISDEDFDEIDSIAGDTTDDEIIPSSVPALPVSSTISPSVTLTPTRMSTRVNMMPPPPSPAELLAARRSFPWDVLASPAPSIAATDEAPPRSRSASVNSLGSRGPRLGFFNGAVFGPKRTIISDTGGKLPSPFSSITPAPPVVRRKRRANSDLGSFFFKRTRNSQSLTSSYFSDDLFTASQGQLVDLDELLDASLLSEDVDKPTDTDTANESPSRWDRIPMGIYRQTRDTEASHPGSSMSFSFSIAGFGAPALPRPDFVPPARSHVSHGSIDSILWDDDIIAPRRTQNHTHNKKRPRDFLDSDGLFGLSRVGSSRGDRTPTQSRGFSMDPPSDFLSEAKSRKDRRKEKKREKASLQKQILSALDETFADTYDDEDLMMVEAKV</sequence>
<dbReference type="STRING" id="1109443.G4U2Q8"/>
<feature type="compositionally biased region" description="Basic residues" evidence="1">
    <location>
        <begin position="748"/>
        <end position="758"/>
    </location>
</feature>
<feature type="compositionally biased region" description="Basic residues" evidence="1">
    <location>
        <begin position="106"/>
        <end position="116"/>
    </location>
</feature>
<dbReference type="HOGENOM" id="CLU_009140_0_0_1"/>
<feature type="compositionally biased region" description="Acidic residues" evidence="1">
    <location>
        <begin position="263"/>
        <end position="284"/>
    </location>
</feature>
<feature type="region of interest" description="Disordered" evidence="1">
    <location>
        <begin position="717"/>
        <end position="762"/>
    </location>
</feature>
<gene>
    <name evidence="2" type="ORF">PIIN_00541</name>
</gene>
<feature type="compositionally biased region" description="Basic residues" evidence="1">
    <location>
        <begin position="230"/>
        <end position="239"/>
    </location>
</feature>
<feature type="compositionally biased region" description="Acidic residues" evidence="1">
    <location>
        <begin position="410"/>
        <end position="429"/>
    </location>
</feature>